<evidence type="ECO:0000313" key="12">
    <source>
        <dbReference type="Proteomes" id="UP000030645"/>
    </source>
</evidence>
<keyword evidence="6" id="KW-0822">Tryptophan biosynthesis</keyword>
<sequence>MQAQIRGSPYCSFPTRHRLRPVPVTGRLVRTLSSPSYARTVKCCSLRSSSLIDDANKFSEAAKKGNLVPLYQCIFSDQLTPILVYRCLVREDDREAPSFLCESVEPNLRDSSVGRFSVVGAQPTMEIVAKENKVTIMDHEEGLMTEEIVEDPMAIPARISEGWNPQLIDELPDAFCGGWLGYFSYDTVRYVEKRKVPFSKAPKDDRNLADIHVGLYDDVFVFDHVEKKVYAIHWVRLDRYSSIEAAYKDGMKRLESLLARIQTADPPRLSAGYVDLYTRHFGPPLKNSNMTTEEFTKAVRDAKEHILAGDIFQIVLSQRFERRTFADPFEIYRALRVVNPSPYMTYLQARGCILVASSPEILTRVKKRKVVNRPLAGTARRGKTTKEDKMLETQLITNEKECAEHIMLVDLGRNDVGKVSKDGTVKVEKLMNIERYSHVMHISSTVTGDLRDSLSCWDVLRAALPVGTVSGAPKVKAMELIDELEVSRRGPYSGGFGGVSFTGDMDIALALRTIVFPTGTRFDTMYSYKDAGGRREWVAYLQAGAGVVADSDPDAEHRECQNKAAGLARAIDLAESAFVDK</sequence>
<dbReference type="InterPro" id="IPR006805">
    <property type="entry name" value="Anth_synth_I_N"/>
</dbReference>
<keyword evidence="7" id="KW-0057">Aromatic amino acid biosynthesis</keyword>
<dbReference type="SUPFAM" id="SSF56322">
    <property type="entry name" value="ADC synthase"/>
    <property type="match status" value="1"/>
</dbReference>
<evidence type="ECO:0000256" key="7">
    <source>
        <dbReference type="ARBA" id="ARBA00023141"/>
    </source>
</evidence>
<evidence type="ECO:0000256" key="1">
    <source>
        <dbReference type="ARBA" id="ARBA00004873"/>
    </source>
</evidence>
<dbReference type="Gene3D" id="3.60.120.10">
    <property type="entry name" value="Anthranilate synthase"/>
    <property type="match status" value="1"/>
</dbReference>
<dbReference type="STRING" id="981085.W9R8J8"/>
<dbReference type="NCBIfam" id="TIGR00564">
    <property type="entry name" value="trpE_most"/>
    <property type="match status" value="1"/>
</dbReference>
<dbReference type="EMBL" id="KE344356">
    <property type="protein sequence ID" value="EXB58194.1"/>
    <property type="molecule type" value="Genomic_DNA"/>
</dbReference>
<dbReference type="InterPro" id="IPR005256">
    <property type="entry name" value="Anth_synth_I_PabB"/>
</dbReference>
<dbReference type="PANTHER" id="PTHR11236">
    <property type="entry name" value="AMINOBENZOATE/ANTHRANILATE SYNTHASE"/>
    <property type="match status" value="1"/>
</dbReference>
<dbReference type="EC" id="4.1.3.27" evidence="4"/>
<protein>
    <recommendedName>
        <fullName evidence="4">anthranilate synthase</fullName>
        <ecNumber evidence="4">4.1.3.27</ecNumber>
    </recommendedName>
</protein>
<evidence type="ECO:0000256" key="8">
    <source>
        <dbReference type="ARBA" id="ARBA00023239"/>
    </source>
</evidence>
<dbReference type="Proteomes" id="UP000030645">
    <property type="component" value="Unassembled WGS sequence"/>
</dbReference>
<feature type="domain" description="Anthranilate synthase component I N-terminal" evidence="10">
    <location>
        <begin position="77"/>
        <end position="230"/>
    </location>
</feature>
<feature type="domain" description="Chorismate-utilising enzyme C-terminal" evidence="9">
    <location>
        <begin position="293"/>
        <end position="563"/>
    </location>
</feature>
<dbReference type="FunFam" id="3.60.120.10:FF:000003">
    <property type="entry name" value="Anthranilate synthase component 1"/>
    <property type="match status" value="1"/>
</dbReference>
<dbReference type="OrthoDB" id="1865897at2759"/>
<proteinExistence type="inferred from homology"/>
<dbReference type="InterPro" id="IPR005801">
    <property type="entry name" value="ADC_synthase"/>
</dbReference>
<evidence type="ECO:0000313" key="11">
    <source>
        <dbReference type="EMBL" id="EXB58194.1"/>
    </source>
</evidence>
<evidence type="ECO:0000256" key="4">
    <source>
        <dbReference type="ARBA" id="ARBA00012266"/>
    </source>
</evidence>
<gene>
    <name evidence="11" type="ORF">L484_026397</name>
</gene>
<comment type="pathway">
    <text evidence="1">Amino-acid biosynthesis; L-tryptophan biosynthesis; L-tryptophan from chorismate: step 1/5.</text>
</comment>
<dbReference type="InterPro" id="IPR019999">
    <property type="entry name" value="Anth_synth_I-like"/>
</dbReference>
<reference evidence="12" key="1">
    <citation type="submission" date="2013-01" db="EMBL/GenBank/DDBJ databases">
        <title>Draft Genome Sequence of a Mulberry Tree, Morus notabilis C.K. Schneid.</title>
        <authorList>
            <person name="He N."/>
            <person name="Zhao S."/>
        </authorList>
    </citation>
    <scope>NUCLEOTIDE SEQUENCE</scope>
</reference>
<evidence type="ECO:0000259" key="10">
    <source>
        <dbReference type="Pfam" id="PF04715"/>
    </source>
</evidence>
<evidence type="ECO:0000256" key="3">
    <source>
        <dbReference type="ARBA" id="ARBA00011653"/>
    </source>
</evidence>
<comment type="subunit">
    <text evidence="3">Heterotetramer consisting of two non-identical subunits: a beta subunit and a large alpha subunit.</text>
</comment>
<accession>W9R8J8</accession>
<evidence type="ECO:0000256" key="6">
    <source>
        <dbReference type="ARBA" id="ARBA00022822"/>
    </source>
</evidence>
<dbReference type="KEGG" id="mnt:21409056"/>
<dbReference type="GO" id="GO:0004049">
    <property type="term" value="F:anthranilate synthase activity"/>
    <property type="evidence" value="ECO:0007669"/>
    <property type="project" value="UniProtKB-EC"/>
</dbReference>
<dbReference type="PRINTS" id="PR00095">
    <property type="entry name" value="ANTSNTHASEI"/>
</dbReference>
<organism evidence="11 12">
    <name type="scientific">Morus notabilis</name>
    <dbReference type="NCBI Taxonomy" id="981085"/>
    <lineage>
        <taxon>Eukaryota</taxon>
        <taxon>Viridiplantae</taxon>
        <taxon>Streptophyta</taxon>
        <taxon>Embryophyta</taxon>
        <taxon>Tracheophyta</taxon>
        <taxon>Spermatophyta</taxon>
        <taxon>Magnoliopsida</taxon>
        <taxon>eudicotyledons</taxon>
        <taxon>Gunneridae</taxon>
        <taxon>Pentapetalae</taxon>
        <taxon>rosids</taxon>
        <taxon>fabids</taxon>
        <taxon>Rosales</taxon>
        <taxon>Moraceae</taxon>
        <taxon>Moreae</taxon>
        <taxon>Morus</taxon>
    </lineage>
</organism>
<evidence type="ECO:0000259" key="9">
    <source>
        <dbReference type="Pfam" id="PF00425"/>
    </source>
</evidence>
<dbReference type="UniPathway" id="UPA00035">
    <property type="reaction ID" value="UER00040"/>
</dbReference>
<keyword evidence="5" id="KW-0028">Amino-acid biosynthesis</keyword>
<dbReference type="eggNOG" id="KOG1223">
    <property type="taxonomic scope" value="Eukaryota"/>
</dbReference>
<dbReference type="PANTHER" id="PTHR11236:SF33">
    <property type="entry name" value="ANTHRANILATE SYNTHASE ALPHA SUBUNIT 1, CHLOROPLASTIC-RELATED"/>
    <property type="match status" value="1"/>
</dbReference>
<evidence type="ECO:0000256" key="5">
    <source>
        <dbReference type="ARBA" id="ARBA00022605"/>
    </source>
</evidence>
<evidence type="ECO:0000256" key="2">
    <source>
        <dbReference type="ARBA" id="ARBA00009562"/>
    </source>
</evidence>
<dbReference type="AlphaFoldDB" id="W9R8J8"/>
<comment type="similarity">
    <text evidence="2">Belongs to the anthranilate synthase component I family.</text>
</comment>
<dbReference type="GO" id="GO:0000162">
    <property type="term" value="P:L-tryptophan biosynthetic process"/>
    <property type="evidence" value="ECO:0007669"/>
    <property type="project" value="UniProtKB-UniPathway"/>
</dbReference>
<dbReference type="Pfam" id="PF04715">
    <property type="entry name" value="Anth_synt_I_N"/>
    <property type="match status" value="1"/>
</dbReference>
<name>W9R8J8_9ROSA</name>
<keyword evidence="8" id="KW-0456">Lyase</keyword>
<dbReference type="Pfam" id="PF00425">
    <property type="entry name" value="Chorismate_bind"/>
    <property type="match status" value="1"/>
</dbReference>
<dbReference type="InterPro" id="IPR015890">
    <property type="entry name" value="Chorismate_C"/>
</dbReference>
<keyword evidence="12" id="KW-1185">Reference proteome</keyword>